<organism evidence="2 3">
    <name type="scientific">Serendipita indica (strain DSM 11827)</name>
    <name type="common">Root endophyte fungus</name>
    <name type="synonym">Piriformospora indica</name>
    <dbReference type="NCBI Taxonomy" id="1109443"/>
    <lineage>
        <taxon>Eukaryota</taxon>
        <taxon>Fungi</taxon>
        <taxon>Dikarya</taxon>
        <taxon>Basidiomycota</taxon>
        <taxon>Agaricomycotina</taxon>
        <taxon>Agaricomycetes</taxon>
        <taxon>Sebacinales</taxon>
        <taxon>Serendipitaceae</taxon>
        <taxon>Serendipita</taxon>
    </lineage>
</organism>
<dbReference type="InParanoid" id="G4TYE4"/>
<dbReference type="HOGENOM" id="CLU_2923506_0_0_1"/>
<comment type="caution">
    <text evidence="2">The sequence shown here is derived from an EMBL/GenBank/DDBJ whole genome shotgun (WGS) entry which is preliminary data.</text>
</comment>
<name>G4TYE4_SERID</name>
<evidence type="ECO:0000313" key="2">
    <source>
        <dbReference type="EMBL" id="CCA76337.1"/>
    </source>
</evidence>
<proteinExistence type="predicted"/>
<dbReference type="EMBL" id="CAFZ01000704">
    <property type="protein sequence ID" value="CCA76337.1"/>
    <property type="molecule type" value="Genomic_DNA"/>
</dbReference>
<accession>G4TYE4</accession>
<dbReference type="Proteomes" id="UP000007148">
    <property type="component" value="Unassembled WGS sequence"/>
</dbReference>
<evidence type="ECO:0000256" key="1">
    <source>
        <dbReference type="SAM" id="MobiDB-lite"/>
    </source>
</evidence>
<protein>
    <submittedName>
        <fullName evidence="2">Uncharacterized protein</fullName>
    </submittedName>
</protein>
<gene>
    <name evidence="2" type="ORF">PIIN_10332</name>
</gene>
<dbReference type="AlphaFoldDB" id="G4TYE4"/>
<reference evidence="2 3" key="1">
    <citation type="journal article" date="2011" name="PLoS Pathog.">
        <title>Endophytic Life Strategies Decoded by Genome and Transcriptome Analyses of the Mutualistic Root Symbiont Piriformospora indica.</title>
        <authorList>
            <person name="Zuccaro A."/>
            <person name="Lahrmann U."/>
            <person name="Guldener U."/>
            <person name="Langen G."/>
            <person name="Pfiffi S."/>
            <person name="Biedenkopf D."/>
            <person name="Wong P."/>
            <person name="Samans B."/>
            <person name="Grimm C."/>
            <person name="Basiewicz M."/>
            <person name="Murat C."/>
            <person name="Martin F."/>
            <person name="Kogel K.H."/>
        </authorList>
    </citation>
    <scope>NUCLEOTIDE SEQUENCE [LARGE SCALE GENOMIC DNA]</scope>
    <source>
        <strain evidence="2 3">DSM 11827</strain>
    </source>
</reference>
<feature type="region of interest" description="Disordered" evidence="1">
    <location>
        <begin position="1"/>
        <end position="37"/>
    </location>
</feature>
<sequence>MQAKQSGTKAPATEQGASTHVKLAANGDTDEPSPDGPFLNANGKILIEVLDRFVEQADWVL</sequence>
<evidence type="ECO:0000313" key="3">
    <source>
        <dbReference type="Proteomes" id="UP000007148"/>
    </source>
</evidence>
<keyword evidence="3" id="KW-1185">Reference proteome</keyword>